<dbReference type="OrthoDB" id="5982234at2759"/>
<evidence type="ECO:0000313" key="2">
    <source>
        <dbReference type="Proteomes" id="UP001152795"/>
    </source>
</evidence>
<evidence type="ECO:0000313" key="1">
    <source>
        <dbReference type="EMBL" id="CAB4010047.1"/>
    </source>
</evidence>
<keyword evidence="2" id="KW-1185">Reference proteome</keyword>
<proteinExistence type="predicted"/>
<reference evidence="1" key="1">
    <citation type="submission" date="2020-04" db="EMBL/GenBank/DDBJ databases">
        <authorList>
            <person name="Alioto T."/>
            <person name="Alioto T."/>
            <person name="Gomez Garrido J."/>
        </authorList>
    </citation>
    <scope>NUCLEOTIDE SEQUENCE</scope>
    <source>
        <strain evidence="1">A484AB</strain>
    </source>
</reference>
<dbReference type="EMBL" id="CACRXK020006660">
    <property type="protein sequence ID" value="CAB4010047.1"/>
    <property type="molecule type" value="Genomic_DNA"/>
</dbReference>
<dbReference type="AlphaFoldDB" id="A0A6S7HZ87"/>
<accession>A0A6S7HZ87</accession>
<dbReference type="Proteomes" id="UP001152795">
    <property type="component" value="Unassembled WGS sequence"/>
</dbReference>
<sequence>MKEDLKKLQNTLKEKFATNNRAKRAIPTDATISPSVVPPSKSLRHLTDQARGKAQKRLSFEETQPTSNPVLIQPVVPIQLPLPMPPVSLQAQPSIENELVFGRAQCGRNICQVQAIVTYESGKKIGVLPKDLHRLGKALARGSGYKSIADAAMESAELKKAIENRICSDVNKECKRLCSKKSPSLLRTTTKDSILNFSWRSVKQELNENAPVFYRLLQACVDPKSCLKTGQSDHEKDNGICTAAAILLKNRDKCMSLVPYVISTILEIGKTSKRALIRLNKLWITMSPKSINRVLDQLGEDFDKPLKDWKENITCHLEKCCLNAQEIQRLEKKKDELSQLAAAGNNVGEQTTAVYESLSTLNNEKEELDENRPSSYNIVIDNVDLRVLASDMTSDNQNRDLHWCNHNAYLDRVNPTHLPDNAPIADLQDVPNSTFLPSLGDHNLLRADFTVLIGRVLVENLPAFNMFKDVIPQHLKHAYSEEMKKKTETVNLGIIFKDENLGEDMISITRELHGLVPVTNDDNMFDRVPVLIFSRYYSGSSATDKTSLFALRNLVNWRDVVTDAEHKPAPCKRFVNLVLDADIIAAALEFFGMETTDDEPTKHIISEVLKTSIKAVRQRYFYRVIKEFIETYIVNGKLYENHFFNIQALQEWETAQANQPILADGRYPCRFPGCSSSYKYDGVNRRRHEMSHDPPPTIPEIPAMINIEPDTMDTTFEESEDDIFNYHCGFMNMALLLRNFMDAIKEGDGERIIRCIKMFLLHFKQDGSGSTKYSLEALYQMFQLYALLSPREAHRLKWNRTVNNHGRAGCNVAMDLALEHDNHLVKDMIRGLGANINDKSVRRICRAFFIIKSFLEHLDQEMQVKKISGEHCKKSVKQDLKKVVKTLQEQNVFKKQLTGGKCLPFLTAQETTYNC</sequence>
<name>A0A6S7HZ87_PARCT</name>
<comment type="caution">
    <text evidence="1">The sequence shown here is derived from an EMBL/GenBank/DDBJ whole genome shotgun (WGS) entry which is preliminary data.</text>
</comment>
<dbReference type="Pfam" id="PF20231">
    <property type="entry name" value="DUF6589"/>
    <property type="match status" value="1"/>
</dbReference>
<organism evidence="1 2">
    <name type="scientific">Paramuricea clavata</name>
    <name type="common">Red gorgonian</name>
    <name type="synonym">Violescent sea-whip</name>
    <dbReference type="NCBI Taxonomy" id="317549"/>
    <lineage>
        <taxon>Eukaryota</taxon>
        <taxon>Metazoa</taxon>
        <taxon>Cnidaria</taxon>
        <taxon>Anthozoa</taxon>
        <taxon>Octocorallia</taxon>
        <taxon>Malacalcyonacea</taxon>
        <taxon>Plexauridae</taxon>
        <taxon>Paramuricea</taxon>
    </lineage>
</organism>
<protein>
    <submittedName>
        <fullName evidence="1">Uncharacterized protein</fullName>
    </submittedName>
</protein>
<gene>
    <name evidence="1" type="ORF">PACLA_8A062032</name>
</gene>
<dbReference type="InterPro" id="IPR046496">
    <property type="entry name" value="DUF6589"/>
</dbReference>